<name>A0A2M7AS28_9BACT</name>
<evidence type="ECO:0000313" key="2">
    <source>
        <dbReference type="Proteomes" id="UP000231407"/>
    </source>
</evidence>
<evidence type="ECO:0000313" key="1">
    <source>
        <dbReference type="EMBL" id="PIU73422.1"/>
    </source>
</evidence>
<organism evidence="1 2">
    <name type="scientific">Candidatus Shapirobacteria bacterium CG06_land_8_20_14_3_00_40_12</name>
    <dbReference type="NCBI Taxonomy" id="1974881"/>
    <lineage>
        <taxon>Bacteria</taxon>
        <taxon>Candidatus Shapironibacteriota</taxon>
    </lineage>
</organism>
<accession>A0A2M7AS28</accession>
<protein>
    <recommendedName>
        <fullName evidence="3">General secretion pathway GspH domain-containing protein</fullName>
    </recommendedName>
</protein>
<dbReference type="EMBL" id="PEWA01000028">
    <property type="protein sequence ID" value="PIU73422.1"/>
    <property type="molecule type" value="Genomic_DNA"/>
</dbReference>
<gene>
    <name evidence="1" type="ORF">COS78_02375</name>
</gene>
<dbReference type="AlphaFoldDB" id="A0A2M7AS28"/>
<comment type="caution">
    <text evidence="1">The sequence shown here is derived from an EMBL/GenBank/DDBJ whole genome shotgun (WGS) entry which is preliminary data.</text>
</comment>
<dbReference type="Proteomes" id="UP000231407">
    <property type="component" value="Unassembled WGS sequence"/>
</dbReference>
<sequence>MVVIAVGAVTIGTGMIYLNRFNSRQKLESVREETISNLRLAQNYAKTRQAPAGSSENLVYVEVRVISDNLIAGINGVGTIYFNQKLANTGIGISLNPSVLYYWGGSGQLATNTGGSLYGAGDTATVVIRSTKETVGYDSLSISALGSITSGAYVAE</sequence>
<evidence type="ECO:0008006" key="3">
    <source>
        <dbReference type="Google" id="ProtNLM"/>
    </source>
</evidence>
<proteinExistence type="predicted"/>
<reference evidence="2" key="1">
    <citation type="submission" date="2017-09" db="EMBL/GenBank/DDBJ databases">
        <title>Depth-based differentiation of microbial function through sediment-hosted aquifers and enrichment of novel symbionts in the deep terrestrial subsurface.</title>
        <authorList>
            <person name="Probst A.J."/>
            <person name="Ladd B."/>
            <person name="Jarett J.K."/>
            <person name="Geller-Mcgrath D.E."/>
            <person name="Sieber C.M.K."/>
            <person name="Emerson J.B."/>
            <person name="Anantharaman K."/>
            <person name="Thomas B.C."/>
            <person name="Malmstrom R."/>
            <person name="Stieglmeier M."/>
            <person name="Klingl A."/>
            <person name="Woyke T."/>
            <person name="Ryan C.M."/>
            <person name="Banfield J.F."/>
        </authorList>
    </citation>
    <scope>NUCLEOTIDE SEQUENCE [LARGE SCALE GENOMIC DNA]</scope>
</reference>